<keyword evidence="1" id="KW-1133">Transmembrane helix</keyword>
<keyword evidence="3" id="KW-1185">Reference proteome</keyword>
<comment type="caution">
    <text evidence="2">The sequence shown here is derived from an EMBL/GenBank/DDBJ whole genome shotgun (WGS) entry which is preliminary data.</text>
</comment>
<dbReference type="RefSeq" id="WP_053432920.1">
    <property type="nucleotide sequence ID" value="NZ_LGUF01000007.1"/>
</dbReference>
<feature type="transmembrane region" description="Helical" evidence="1">
    <location>
        <begin position="51"/>
        <end position="71"/>
    </location>
</feature>
<accession>A0A0M0G7X7</accession>
<dbReference type="Proteomes" id="UP000037109">
    <property type="component" value="Unassembled WGS sequence"/>
</dbReference>
<dbReference type="EMBL" id="LGUF01000007">
    <property type="protein sequence ID" value="KON85526.1"/>
    <property type="molecule type" value="Genomic_DNA"/>
</dbReference>
<evidence type="ECO:0000313" key="3">
    <source>
        <dbReference type="Proteomes" id="UP000037109"/>
    </source>
</evidence>
<keyword evidence="1" id="KW-0472">Membrane</keyword>
<proteinExistence type="predicted"/>
<evidence type="ECO:0000313" key="2">
    <source>
        <dbReference type="EMBL" id="KON85526.1"/>
    </source>
</evidence>
<keyword evidence="1" id="KW-0812">Transmembrane</keyword>
<name>A0A0M0G7X7_SPOGL</name>
<protein>
    <submittedName>
        <fullName evidence="2">Uncharacterized protein</fullName>
    </submittedName>
</protein>
<reference evidence="3" key="1">
    <citation type="submission" date="2015-07" db="EMBL/GenBank/DDBJ databases">
        <title>Fjat-10036 dsm4.</title>
        <authorList>
            <person name="Liu B."/>
            <person name="Wang J."/>
            <person name="Zhu Y."/>
            <person name="Liu G."/>
            <person name="Chen Q."/>
            <person name="Chen Z."/>
            <person name="Lan J."/>
            <person name="Che J."/>
            <person name="Ge C."/>
            <person name="Shi H."/>
            <person name="Pan Z."/>
            <person name="Liu X."/>
        </authorList>
    </citation>
    <scope>NUCLEOTIDE SEQUENCE [LARGE SCALE GENOMIC DNA]</scope>
    <source>
        <strain evidence="3">DSM 4</strain>
    </source>
</reference>
<dbReference type="OrthoDB" id="2935779at2"/>
<organism evidence="2 3">
    <name type="scientific">Sporosarcina globispora</name>
    <name type="common">Bacillus globisporus</name>
    <dbReference type="NCBI Taxonomy" id="1459"/>
    <lineage>
        <taxon>Bacteria</taxon>
        <taxon>Bacillati</taxon>
        <taxon>Bacillota</taxon>
        <taxon>Bacilli</taxon>
        <taxon>Bacillales</taxon>
        <taxon>Caryophanaceae</taxon>
        <taxon>Sporosarcina</taxon>
    </lineage>
</organism>
<evidence type="ECO:0000256" key="1">
    <source>
        <dbReference type="SAM" id="Phobius"/>
    </source>
</evidence>
<dbReference type="AlphaFoldDB" id="A0A0M0G7X7"/>
<feature type="transmembrane region" description="Helical" evidence="1">
    <location>
        <begin position="5"/>
        <end position="25"/>
    </location>
</feature>
<dbReference type="PATRIC" id="fig|1459.3.peg.172"/>
<gene>
    <name evidence="2" type="ORF">AF332_00660</name>
</gene>
<sequence length="78" mass="9055">MKKYIYFLMLFGVFFPFFHKTAIVMENWRLCTNTSILIGISIHGLDSMRNLLISSLAALAAFFFTQIFIGWDNKHKSS</sequence>